<sequence length="76" mass="8453">MIFPVRSNATVCETSIETRRAAAAPNHAARRPFVRVFLHAGAEFRPRGTFPGGFRFIRCRPGGGIFRLARNQPLSI</sequence>
<reference evidence="1 2" key="1">
    <citation type="submission" date="2017-11" db="EMBL/GenBank/DDBJ databases">
        <title>Molecular characterization of Burkholderia pseudomallei and closely related isolates from Vietnam.</title>
        <authorList>
            <person name="Ustinov D.V."/>
            <person name="Antonov A.S."/>
            <person name="Avdusheva E.F."/>
            <person name="Shpak I.M."/>
            <person name="Zakharova I.B."/>
            <person name="Thi L.A."/>
            <person name="Teteryatnikova N."/>
            <person name="Lopasteyskaya Y.A."/>
            <person name="Kuzyutina J.A."/>
            <person name="Ngo T.N."/>
            <person name="Victorov D.V."/>
        </authorList>
    </citation>
    <scope>NUCLEOTIDE SEQUENCE [LARGE SCALE GENOMIC DNA]</scope>
    <source>
        <strain evidence="1 2">V1512</strain>
    </source>
</reference>
<evidence type="ECO:0000313" key="1">
    <source>
        <dbReference type="EMBL" id="PJO61832.1"/>
    </source>
</evidence>
<dbReference type="EMBL" id="PHRB01000061">
    <property type="protein sequence ID" value="PJO61832.1"/>
    <property type="molecule type" value="Genomic_DNA"/>
</dbReference>
<evidence type="ECO:0000313" key="2">
    <source>
        <dbReference type="Proteomes" id="UP000231878"/>
    </source>
</evidence>
<gene>
    <name evidence="1" type="ORF">CWD88_34395</name>
</gene>
<accession>A0AAX0U0M4</accession>
<organism evidence="1 2">
    <name type="scientific">Burkholderia pseudomallei</name>
    <name type="common">Pseudomonas pseudomallei</name>
    <dbReference type="NCBI Taxonomy" id="28450"/>
    <lineage>
        <taxon>Bacteria</taxon>
        <taxon>Pseudomonadati</taxon>
        <taxon>Pseudomonadota</taxon>
        <taxon>Betaproteobacteria</taxon>
        <taxon>Burkholderiales</taxon>
        <taxon>Burkholderiaceae</taxon>
        <taxon>Burkholderia</taxon>
        <taxon>pseudomallei group</taxon>
    </lineage>
</organism>
<dbReference type="AlphaFoldDB" id="A0AAX0U0M4"/>
<comment type="caution">
    <text evidence="1">The sequence shown here is derived from an EMBL/GenBank/DDBJ whole genome shotgun (WGS) entry which is preliminary data.</text>
</comment>
<dbReference type="Proteomes" id="UP000231878">
    <property type="component" value="Unassembled WGS sequence"/>
</dbReference>
<proteinExistence type="predicted"/>
<name>A0AAX0U0M4_BURPE</name>
<protein>
    <submittedName>
        <fullName evidence="1">Uncharacterized protein</fullName>
    </submittedName>
</protein>